<comment type="caution">
    <text evidence="2">The sequence shown here is derived from an EMBL/GenBank/DDBJ whole genome shotgun (WGS) entry which is preliminary data.</text>
</comment>
<evidence type="ECO:0000313" key="3">
    <source>
        <dbReference type="Proteomes" id="UP001240447"/>
    </source>
</evidence>
<keyword evidence="1" id="KW-1133">Transmembrane helix</keyword>
<evidence type="ECO:0000313" key="2">
    <source>
        <dbReference type="EMBL" id="MDP9822471.1"/>
    </source>
</evidence>
<dbReference type="Proteomes" id="UP001240447">
    <property type="component" value="Unassembled WGS sequence"/>
</dbReference>
<name>A0ABT9NPW8_9ACTN</name>
<reference evidence="2 3" key="1">
    <citation type="submission" date="2023-07" db="EMBL/GenBank/DDBJ databases">
        <title>Sequencing the genomes of 1000 actinobacteria strains.</title>
        <authorList>
            <person name="Klenk H.-P."/>
        </authorList>
    </citation>
    <scope>NUCLEOTIDE SEQUENCE [LARGE SCALE GENOMIC DNA]</scope>
    <source>
        <strain evidence="2 3">GD13</strain>
    </source>
</reference>
<gene>
    <name evidence="2" type="ORF">J2S59_002280</name>
</gene>
<keyword evidence="1" id="KW-0812">Transmembrane</keyword>
<keyword evidence="3" id="KW-1185">Reference proteome</keyword>
<feature type="transmembrane region" description="Helical" evidence="1">
    <location>
        <begin position="44"/>
        <end position="66"/>
    </location>
</feature>
<evidence type="ECO:0008006" key="4">
    <source>
        <dbReference type="Google" id="ProtNLM"/>
    </source>
</evidence>
<protein>
    <recommendedName>
        <fullName evidence="4">DUF4190 domain-containing protein</fullName>
    </recommendedName>
</protein>
<sequence>MDTLAVVTAAAALITGMTLPAGVWRILAYRSGQVDHTPGMRNVGILALSLGIVSATVLAVCVVLLATR</sequence>
<keyword evidence="1" id="KW-0472">Membrane</keyword>
<organism evidence="2 3">
    <name type="scientific">Nocardioides massiliensis</name>
    <dbReference type="NCBI Taxonomy" id="1325935"/>
    <lineage>
        <taxon>Bacteria</taxon>
        <taxon>Bacillati</taxon>
        <taxon>Actinomycetota</taxon>
        <taxon>Actinomycetes</taxon>
        <taxon>Propionibacteriales</taxon>
        <taxon>Nocardioidaceae</taxon>
        <taxon>Nocardioides</taxon>
    </lineage>
</organism>
<dbReference type="RefSeq" id="WP_068119720.1">
    <property type="nucleotide sequence ID" value="NZ_CCXJ01000205.1"/>
</dbReference>
<evidence type="ECO:0000256" key="1">
    <source>
        <dbReference type="SAM" id="Phobius"/>
    </source>
</evidence>
<dbReference type="EMBL" id="JAUSQM010000001">
    <property type="protein sequence ID" value="MDP9822471.1"/>
    <property type="molecule type" value="Genomic_DNA"/>
</dbReference>
<accession>A0ABT9NPW8</accession>
<proteinExistence type="predicted"/>